<dbReference type="GO" id="GO:0004553">
    <property type="term" value="F:hydrolase activity, hydrolyzing O-glycosyl compounds"/>
    <property type="evidence" value="ECO:0007669"/>
    <property type="project" value="TreeGrafter"/>
</dbReference>
<organism evidence="2">
    <name type="scientific">uncultured Thermomicrobiales bacterium</name>
    <dbReference type="NCBI Taxonomy" id="1645740"/>
    <lineage>
        <taxon>Bacteria</taxon>
        <taxon>Pseudomonadati</taxon>
        <taxon>Thermomicrobiota</taxon>
        <taxon>Thermomicrobia</taxon>
        <taxon>Thermomicrobiales</taxon>
        <taxon>environmental samples</taxon>
    </lineage>
</organism>
<accession>A0A6J4VBL2</accession>
<evidence type="ECO:0000256" key="1">
    <source>
        <dbReference type="SAM" id="Phobius"/>
    </source>
</evidence>
<keyword evidence="1" id="KW-0812">Transmembrane</keyword>
<name>A0A6J4VBL2_9BACT</name>
<dbReference type="InterPro" id="IPR051923">
    <property type="entry name" value="Glycosyl_Hydrolase_39"/>
</dbReference>
<proteinExistence type="predicted"/>
<keyword evidence="1" id="KW-0472">Membrane</keyword>
<protein>
    <recommendedName>
        <fullName evidence="3">Glycoside hydrolase family 42 N-terminal domain-containing protein</fullName>
    </recommendedName>
</protein>
<dbReference type="SUPFAM" id="SSF51445">
    <property type="entry name" value="(Trans)glycosidases"/>
    <property type="match status" value="1"/>
</dbReference>
<keyword evidence="1" id="KW-1133">Transmembrane helix</keyword>
<evidence type="ECO:0000313" key="2">
    <source>
        <dbReference type="EMBL" id="CAA9574303.1"/>
    </source>
</evidence>
<feature type="transmembrane region" description="Helical" evidence="1">
    <location>
        <begin position="498"/>
        <end position="516"/>
    </location>
</feature>
<evidence type="ECO:0008006" key="3">
    <source>
        <dbReference type="Google" id="ProtNLM"/>
    </source>
</evidence>
<dbReference type="EMBL" id="CADCWG010000289">
    <property type="protein sequence ID" value="CAA9574303.1"/>
    <property type="molecule type" value="Genomic_DNA"/>
</dbReference>
<gene>
    <name evidence="2" type="ORF">AVDCRST_MAG49-3985</name>
</gene>
<sequence length="551" mass="57856">MLAVLVGGLMIGTAAASDDYLHRGIETGETAPYALHPLGREPAVNVDLWDVPPGDLPREAERLREAGFRYARQTFPWAEIEPSPDAFDWDRADAIVAALGGVGIQPIAVLAVSPDWAREPGAEAAVDAAPLELDAFGVYVGAFLEHFGGRVGTVQVWDHPNDPVRWGGEAPSAVDYGALLAVAANAARSAAPAPAPVRVVLAELAPAPDGGATDLVFLDALYRSGARPFFDVVAAVVDGGARSPFDRRVEPERTNLSRTVLFRELMLDQGDGEKPVWATHFGWAAGGPTGVGAASQAEFVVTGLDRAREEWPWLGLAVAWAWAADGPEDPAADYALVGPGGTEAPLLAELSGRAASADVAPPGWVPPGTRGEQPLALAYDGQWSDVGIGESASGRRTTSQVGAAVTVRFTGSGLNCVLRYGPRSGPVRVTLDGGPLPGSGERAGDASLLYLDRFEALDVPVALAAGLEGGEHELRVELVEPGELTFGGAVVVRELPTLWPVVVLAGVGALVIFFGLREGAYLFAQRGNFLPRRRAVELGRPLDGWQPTRRA</sequence>
<dbReference type="Gene3D" id="3.20.20.80">
    <property type="entry name" value="Glycosidases"/>
    <property type="match status" value="1"/>
</dbReference>
<dbReference type="InterPro" id="IPR017853">
    <property type="entry name" value="GH"/>
</dbReference>
<reference evidence="2" key="1">
    <citation type="submission" date="2020-02" db="EMBL/GenBank/DDBJ databases">
        <authorList>
            <person name="Meier V. D."/>
        </authorList>
    </citation>
    <scope>NUCLEOTIDE SEQUENCE</scope>
    <source>
        <strain evidence="2">AVDCRST_MAG49</strain>
    </source>
</reference>
<dbReference type="Gene3D" id="2.60.120.260">
    <property type="entry name" value="Galactose-binding domain-like"/>
    <property type="match status" value="1"/>
</dbReference>
<dbReference type="AlphaFoldDB" id="A0A6J4VBL2"/>
<dbReference type="PANTHER" id="PTHR12631">
    <property type="entry name" value="ALPHA-L-IDURONIDASE"/>
    <property type="match status" value="1"/>
</dbReference>
<dbReference type="PANTHER" id="PTHR12631:SF10">
    <property type="entry name" value="BETA-XYLOSIDASE-LIKE PROTEIN-RELATED"/>
    <property type="match status" value="1"/>
</dbReference>